<dbReference type="Proteomes" id="UP000622552">
    <property type="component" value="Unassembled WGS sequence"/>
</dbReference>
<comment type="caution">
    <text evidence="2">The sequence shown here is derived from an EMBL/GenBank/DDBJ whole genome shotgun (WGS) entry which is preliminary data.</text>
</comment>
<keyword evidence="2" id="KW-0413">Isomerase</keyword>
<dbReference type="InterPro" id="IPR032710">
    <property type="entry name" value="NTF2-like_dom_sf"/>
</dbReference>
<evidence type="ECO:0000313" key="3">
    <source>
        <dbReference type="Proteomes" id="UP000622552"/>
    </source>
</evidence>
<evidence type="ECO:0000259" key="1">
    <source>
        <dbReference type="Pfam" id="PF14534"/>
    </source>
</evidence>
<proteinExistence type="predicted"/>
<sequence length="145" mass="16240">MASDPRTELDREFWHPFSATFAAGDLAAHMALHTPDVIRVEADHGWLGGLAEYTRRTGEFLAEMSALGTKVDLQFRFSERHITSDLASERGVYRLNLTTNDEQRSVYGSFHTIARKQDGNWRLAVDYSSNEGGTITAEDFEALNG</sequence>
<evidence type="ECO:0000313" key="2">
    <source>
        <dbReference type="EMBL" id="MBG6134461.1"/>
    </source>
</evidence>
<dbReference type="AlphaFoldDB" id="A0A8J7GPH2"/>
<gene>
    <name evidence="2" type="ORF">IW245_000655</name>
</gene>
<feature type="domain" description="DUF4440" evidence="1">
    <location>
        <begin position="19"/>
        <end position="123"/>
    </location>
</feature>
<reference evidence="2" key="1">
    <citation type="submission" date="2020-11" db="EMBL/GenBank/DDBJ databases">
        <title>Sequencing the genomes of 1000 actinobacteria strains.</title>
        <authorList>
            <person name="Klenk H.-P."/>
        </authorList>
    </citation>
    <scope>NUCLEOTIDE SEQUENCE</scope>
    <source>
        <strain evidence="2">DSM 45356</strain>
    </source>
</reference>
<organism evidence="2 3">
    <name type="scientific">Longispora fulva</name>
    <dbReference type="NCBI Taxonomy" id="619741"/>
    <lineage>
        <taxon>Bacteria</taxon>
        <taxon>Bacillati</taxon>
        <taxon>Actinomycetota</taxon>
        <taxon>Actinomycetes</taxon>
        <taxon>Micromonosporales</taxon>
        <taxon>Micromonosporaceae</taxon>
        <taxon>Longispora</taxon>
    </lineage>
</organism>
<protein>
    <submittedName>
        <fullName evidence="2">Ketosteroid isomerase-like protein</fullName>
    </submittedName>
</protein>
<dbReference type="Gene3D" id="3.10.450.50">
    <property type="match status" value="1"/>
</dbReference>
<keyword evidence="3" id="KW-1185">Reference proteome</keyword>
<dbReference type="RefSeq" id="WP_197001701.1">
    <property type="nucleotide sequence ID" value="NZ_BONS01000027.1"/>
</dbReference>
<accession>A0A8J7GPH2</accession>
<dbReference type="InterPro" id="IPR027843">
    <property type="entry name" value="DUF4440"/>
</dbReference>
<dbReference type="EMBL" id="JADOUF010000001">
    <property type="protein sequence ID" value="MBG6134461.1"/>
    <property type="molecule type" value="Genomic_DNA"/>
</dbReference>
<dbReference type="GO" id="GO:0016853">
    <property type="term" value="F:isomerase activity"/>
    <property type="evidence" value="ECO:0007669"/>
    <property type="project" value="UniProtKB-KW"/>
</dbReference>
<name>A0A8J7GPH2_9ACTN</name>
<dbReference type="SUPFAM" id="SSF54427">
    <property type="entry name" value="NTF2-like"/>
    <property type="match status" value="1"/>
</dbReference>
<dbReference type="Pfam" id="PF14534">
    <property type="entry name" value="DUF4440"/>
    <property type="match status" value="1"/>
</dbReference>